<organism evidence="4">
    <name type="scientific">Micromonas pusilla (strain CCMP1545)</name>
    <name type="common">Picoplanktonic green alga</name>
    <dbReference type="NCBI Taxonomy" id="564608"/>
    <lineage>
        <taxon>Eukaryota</taxon>
        <taxon>Viridiplantae</taxon>
        <taxon>Chlorophyta</taxon>
        <taxon>Mamiellophyceae</taxon>
        <taxon>Mamiellales</taxon>
        <taxon>Mamiellaceae</taxon>
        <taxon>Micromonas</taxon>
    </lineage>
</organism>
<keyword evidence="1" id="KW-0853">WD repeat</keyword>
<dbReference type="GO" id="GO:0005730">
    <property type="term" value="C:nucleolus"/>
    <property type="evidence" value="ECO:0007669"/>
    <property type="project" value="InterPro"/>
</dbReference>
<dbReference type="PANTHER" id="PTHR16038">
    <property type="entry name" value="NOP SEVEN ASSOCIATED PROTEIN 1"/>
    <property type="match status" value="1"/>
</dbReference>
<dbReference type="PROSITE" id="PS50082">
    <property type="entry name" value="WD_REPEATS_2"/>
    <property type="match status" value="1"/>
</dbReference>
<dbReference type="PANTHER" id="PTHR16038:SF4">
    <property type="entry name" value="WD REPEAT-CONTAINING PROTEIN 74"/>
    <property type="match status" value="1"/>
</dbReference>
<dbReference type="STRING" id="564608.C1MXU3"/>
<sequence>MSFSLAERARLAKKRDDTPVGAMERKMRLLAVDEIGVHRVLEAPSARHLEDLAVVSTWGESKRARRVVTLTAGVDATGGAAVDANAAGWFAMGRADDTVDVCDGVTGGVLGGGSVAVGALPVCATVFGPSSASASARLITVTENGDARVHAAACDVHAPADARIVGEWEEVVSNWKPCQSAIRACVSEDGATLATGGKGQGNNLKTHDIETQKVLFKAKAQPPNWLGYVAPPWVSAVRFLPGRGGGDGETILVGTGDHALRLYDLRQDSKRAVMDVQCGERENATTVMAVCGTRDGNTAFAADARGAVVAMDLRTQRSRGKLRGNSGSVRELALHPTLPLVATASLDRWIRVYDVDTCKCVGAGYTKQALCSVAWDVRGPAVAAAAAAAAERKKAKKKAAREGDDAGAEVAAGDGGGSDVAVKKKKKKKKRLCSDDDDVGVVKKKKKKKRAKEATEDD</sequence>
<keyword evidence="4" id="KW-1185">Reference proteome</keyword>
<dbReference type="SMART" id="SM00320">
    <property type="entry name" value="WD40"/>
    <property type="match status" value="2"/>
</dbReference>
<reference evidence="3 4" key="1">
    <citation type="journal article" date="2009" name="Science">
        <title>Green evolution and dynamic adaptations revealed by genomes of the marine picoeukaryotes Micromonas.</title>
        <authorList>
            <person name="Worden A.Z."/>
            <person name="Lee J.H."/>
            <person name="Mock T."/>
            <person name="Rouze P."/>
            <person name="Simmons M.P."/>
            <person name="Aerts A.L."/>
            <person name="Allen A.E."/>
            <person name="Cuvelier M.L."/>
            <person name="Derelle E."/>
            <person name="Everett M.V."/>
            <person name="Foulon E."/>
            <person name="Grimwood J."/>
            <person name="Gundlach H."/>
            <person name="Henrissat B."/>
            <person name="Napoli C."/>
            <person name="McDonald S.M."/>
            <person name="Parker M.S."/>
            <person name="Rombauts S."/>
            <person name="Salamov A."/>
            <person name="Von Dassow P."/>
            <person name="Badger J.H."/>
            <person name="Coutinho P.M."/>
            <person name="Demir E."/>
            <person name="Dubchak I."/>
            <person name="Gentemann C."/>
            <person name="Eikrem W."/>
            <person name="Gready J.E."/>
            <person name="John U."/>
            <person name="Lanier W."/>
            <person name="Lindquist E.A."/>
            <person name="Lucas S."/>
            <person name="Mayer K.F."/>
            <person name="Moreau H."/>
            <person name="Not F."/>
            <person name="Otillar R."/>
            <person name="Panaud O."/>
            <person name="Pangilinan J."/>
            <person name="Paulsen I."/>
            <person name="Piegu B."/>
            <person name="Poliakov A."/>
            <person name="Robbens S."/>
            <person name="Schmutz J."/>
            <person name="Toulza E."/>
            <person name="Wyss T."/>
            <person name="Zelensky A."/>
            <person name="Zhou K."/>
            <person name="Armbrust E.V."/>
            <person name="Bhattacharya D."/>
            <person name="Goodenough U.W."/>
            <person name="Van de Peer Y."/>
            <person name="Grigoriev I.V."/>
        </authorList>
    </citation>
    <scope>NUCLEOTIDE SEQUENCE [LARGE SCALE GENOMIC DNA]</scope>
    <source>
        <strain evidence="3 4">CCMP1545</strain>
    </source>
</reference>
<feature type="region of interest" description="Disordered" evidence="2">
    <location>
        <begin position="395"/>
        <end position="435"/>
    </location>
</feature>
<dbReference type="OMA" id="HRKFAAG"/>
<dbReference type="InterPro" id="IPR011047">
    <property type="entry name" value="Quinoprotein_ADH-like_sf"/>
</dbReference>
<dbReference type="OrthoDB" id="18388at2759"/>
<evidence type="ECO:0000256" key="2">
    <source>
        <dbReference type="SAM" id="MobiDB-lite"/>
    </source>
</evidence>
<dbReference type="InterPro" id="IPR001680">
    <property type="entry name" value="WD40_rpt"/>
</dbReference>
<dbReference type="GO" id="GO:0042273">
    <property type="term" value="P:ribosomal large subunit biogenesis"/>
    <property type="evidence" value="ECO:0007669"/>
    <property type="project" value="InterPro"/>
</dbReference>
<proteinExistence type="predicted"/>
<accession>C1MXU3</accession>
<dbReference type="SUPFAM" id="SSF50998">
    <property type="entry name" value="Quinoprotein alcohol dehydrogenase-like"/>
    <property type="match status" value="1"/>
</dbReference>
<dbReference type="AlphaFoldDB" id="C1MXU3"/>
<dbReference type="InterPro" id="IPR015943">
    <property type="entry name" value="WD40/YVTN_repeat-like_dom_sf"/>
</dbReference>
<dbReference type="KEGG" id="mpp:MICPUCDRAFT_47951"/>
<feature type="repeat" description="WD" evidence="1">
    <location>
        <begin position="322"/>
        <end position="363"/>
    </location>
</feature>
<dbReference type="InterPro" id="IPR037379">
    <property type="entry name" value="WDR74/Nsa1"/>
</dbReference>
<dbReference type="Pfam" id="PF00400">
    <property type="entry name" value="WD40"/>
    <property type="match status" value="1"/>
</dbReference>
<protein>
    <submittedName>
        <fullName evidence="3">Predicted protein</fullName>
    </submittedName>
</protein>
<dbReference type="GeneID" id="9686192"/>
<dbReference type="Proteomes" id="UP000001876">
    <property type="component" value="Unassembled WGS sequence"/>
</dbReference>
<dbReference type="EMBL" id="GG663742">
    <property type="protein sequence ID" value="EEH55524.1"/>
    <property type="molecule type" value="Genomic_DNA"/>
</dbReference>
<dbReference type="GO" id="GO:0030687">
    <property type="term" value="C:preribosome, large subunit precursor"/>
    <property type="evidence" value="ECO:0007669"/>
    <property type="project" value="TreeGrafter"/>
</dbReference>
<evidence type="ECO:0000313" key="4">
    <source>
        <dbReference type="Proteomes" id="UP000001876"/>
    </source>
</evidence>
<dbReference type="RefSeq" id="XP_003060755.1">
    <property type="nucleotide sequence ID" value="XM_003060709.1"/>
</dbReference>
<name>C1MXU3_MICPC</name>
<evidence type="ECO:0000313" key="3">
    <source>
        <dbReference type="EMBL" id="EEH55524.1"/>
    </source>
</evidence>
<dbReference type="eggNOG" id="KOG3881">
    <property type="taxonomic scope" value="Eukaryota"/>
</dbReference>
<dbReference type="Gene3D" id="2.130.10.10">
    <property type="entry name" value="YVTN repeat-like/Quinoprotein amine dehydrogenase"/>
    <property type="match status" value="2"/>
</dbReference>
<gene>
    <name evidence="3" type="ORF">MICPUCDRAFT_47951</name>
</gene>
<evidence type="ECO:0000256" key="1">
    <source>
        <dbReference type="PROSITE-ProRule" id="PRU00221"/>
    </source>
</evidence>